<evidence type="ECO:0000313" key="2">
    <source>
        <dbReference type="Proteomes" id="UP000018566"/>
    </source>
</evidence>
<evidence type="ECO:0000313" key="1">
    <source>
        <dbReference type="EMBL" id="AGC39287.1"/>
    </source>
</evidence>
<dbReference type="KEGG" id="bthu:YBT1518_p00010"/>
<name>A0A9W3KBZ1_BACTU</name>
<dbReference type="EMBL" id="CP002486">
    <property type="protein sequence ID" value="AGC39287.1"/>
    <property type="molecule type" value="Genomic_DNA"/>
</dbReference>
<dbReference type="AlphaFoldDB" id="A0A9W3KBZ1"/>
<geneLocation type="plasmid" evidence="1 2">
    <name>pBMB0228</name>
</geneLocation>
<protein>
    <submittedName>
        <fullName evidence="1">Uncharacterized protein</fullName>
    </submittedName>
</protein>
<sequence>MQITLEQTVSGKKFLNIVFGKTPQDFNSAIRIALSSTEYQILFLAGIRLYETYTPECFPDHFITKSSH</sequence>
<dbReference type="Proteomes" id="UP000018566">
    <property type="component" value="Plasmid pBMB0228"/>
</dbReference>
<proteinExistence type="predicted"/>
<reference evidence="1 2" key="1">
    <citation type="submission" date="2011-01" db="EMBL/GenBank/DDBJ databases">
        <authorList>
            <person name="Sun M."/>
            <person name="Guo S."/>
            <person name="Wang P."/>
        </authorList>
    </citation>
    <scope>NUCLEOTIDE SEQUENCE [LARGE SCALE GENOMIC DNA]</scope>
    <source>
        <strain evidence="1 2">YBT-1518</strain>
        <plasmid evidence="1 2">pBMB0228</plasmid>
    </source>
</reference>
<gene>
    <name evidence="1" type="ORF">YBT1518_p00010</name>
</gene>
<dbReference type="RefSeq" id="WP_015345255.1">
    <property type="nucleotide sequence ID" value="NC_020124.1"/>
</dbReference>
<organism evidence="1 2">
    <name type="scientific">Bacillus thuringiensis YBT-1518</name>
    <dbReference type="NCBI Taxonomy" id="529122"/>
    <lineage>
        <taxon>Bacteria</taxon>
        <taxon>Bacillati</taxon>
        <taxon>Bacillota</taxon>
        <taxon>Bacilli</taxon>
        <taxon>Bacillales</taxon>
        <taxon>Bacillaceae</taxon>
        <taxon>Bacillus</taxon>
        <taxon>Bacillus cereus group</taxon>
    </lineage>
</organism>
<keyword evidence="1" id="KW-0614">Plasmid</keyword>
<accession>A0A9W3KBZ1</accession>